<protein>
    <recommendedName>
        <fullName evidence="3">Maturase K</fullName>
    </recommendedName>
</protein>
<evidence type="ECO:0008006" key="3">
    <source>
        <dbReference type="Google" id="ProtNLM"/>
    </source>
</evidence>
<evidence type="ECO:0000313" key="1">
    <source>
        <dbReference type="EMBL" id="KAK7677471.1"/>
    </source>
</evidence>
<accession>A0AAW0FAN2</accession>
<gene>
    <name evidence="1" type="ORF">QCA50_019584</name>
</gene>
<evidence type="ECO:0000313" key="2">
    <source>
        <dbReference type="Proteomes" id="UP001385951"/>
    </source>
</evidence>
<reference evidence="1 2" key="1">
    <citation type="submission" date="2022-09" db="EMBL/GenBank/DDBJ databases">
        <authorList>
            <person name="Palmer J.M."/>
        </authorList>
    </citation>
    <scope>NUCLEOTIDE SEQUENCE [LARGE SCALE GENOMIC DNA]</scope>
    <source>
        <strain evidence="1 2">DSM 7382</strain>
    </source>
</reference>
<proteinExistence type="predicted"/>
<dbReference type="Proteomes" id="UP001385951">
    <property type="component" value="Unassembled WGS sequence"/>
</dbReference>
<dbReference type="EMBL" id="JASBNA010000088">
    <property type="protein sequence ID" value="KAK7677471.1"/>
    <property type="molecule type" value="Genomic_DNA"/>
</dbReference>
<keyword evidence="2" id="KW-1185">Reference proteome</keyword>
<name>A0AAW0FAN2_9APHY</name>
<organism evidence="1 2">
    <name type="scientific">Cerrena zonata</name>
    <dbReference type="NCBI Taxonomy" id="2478898"/>
    <lineage>
        <taxon>Eukaryota</taxon>
        <taxon>Fungi</taxon>
        <taxon>Dikarya</taxon>
        <taxon>Basidiomycota</taxon>
        <taxon>Agaricomycotina</taxon>
        <taxon>Agaricomycetes</taxon>
        <taxon>Polyporales</taxon>
        <taxon>Cerrenaceae</taxon>
        <taxon>Cerrena</taxon>
    </lineage>
</organism>
<sequence>MPEVFELVLLQSASGFSYRRDEHLDALLYVLPQSLAQLLSIRWKRYFSSKPESPPGSKITTFKTYRQFILKSKHRLVPTILAVPTLGELGGRR</sequence>
<dbReference type="AlphaFoldDB" id="A0AAW0FAN2"/>
<comment type="caution">
    <text evidence="1">The sequence shown here is derived from an EMBL/GenBank/DDBJ whole genome shotgun (WGS) entry which is preliminary data.</text>
</comment>